<reference evidence="3 4" key="1">
    <citation type="submission" date="2020-08" db="EMBL/GenBank/DDBJ databases">
        <title>Sequencing the genomes of 1000 actinobacteria strains.</title>
        <authorList>
            <person name="Klenk H.-P."/>
        </authorList>
    </citation>
    <scope>NUCLEOTIDE SEQUENCE [LARGE SCALE GENOMIC DNA]</scope>
    <source>
        <strain evidence="3 4">DSM 43768</strain>
    </source>
</reference>
<dbReference type="AlphaFoldDB" id="A0A7X0NP22"/>
<gene>
    <name evidence="3" type="ORF">HD593_001751</name>
</gene>
<keyword evidence="1" id="KW-1133">Transmembrane helix</keyword>
<dbReference type="InterPro" id="IPR015943">
    <property type="entry name" value="WD40/YVTN_repeat-like_dom_sf"/>
</dbReference>
<name>A0A7X0NP22_9ACTN</name>
<dbReference type="PANTHER" id="PTHR34512">
    <property type="entry name" value="CELL SURFACE PROTEIN"/>
    <property type="match status" value="1"/>
</dbReference>
<organism evidence="3 4">
    <name type="scientific">Nonomuraea rubra</name>
    <dbReference type="NCBI Taxonomy" id="46180"/>
    <lineage>
        <taxon>Bacteria</taxon>
        <taxon>Bacillati</taxon>
        <taxon>Actinomycetota</taxon>
        <taxon>Actinomycetes</taxon>
        <taxon>Streptosporangiales</taxon>
        <taxon>Streptosporangiaceae</taxon>
        <taxon>Nonomuraea</taxon>
    </lineage>
</organism>
<keyword evidence="1" id="KW-0472">Membrane</keyword>
<feature type="domain" description="Pyrrolo-quinoline quinone repeat" evidence="2">
    <location>
        <begin position="200"/>
        <end position="390"/>
    </location>
</feature>
<keyword evidence="4" id="KW-1185">Reference proteome</keyword>
<dbReference type="Pfam" id="PF13360">
    <property type="entry name" value="PQQ_2"/>
    <property type="match status" value="1"/>
</dbReference>
<evidence type="ECO:0000313" key="3">
    <source>
        <dbReference type="EMBL" id="MBB6546956.1"/>
    </source>
</evidence>
<accession>A0A7X0NP22</accession>
<sequence>MDKHRVTCTWWGGGLALCGTALTAWAYFLYRSVASRPDPPELIVGSLIAAALLFALLIVAQVQAACRTVKFVRSEASEASLAWEALNAANRAVRHWAWMCAAALAIPVLEGGWQAFEAIDSGFPVFGDFAFAVSSAITLIGLALHGSGDSVPGSATRKIVGAGAGLVTAAAVMAATFAVAATPLWADATTATAPGRPAAAVPETVGKIAWRWKSPNSVREPDVVTASGGIVVQVRDGVVALDSTTGRERWRHRRPGAVAYEVRASPDGRTVTVAFWPGEGATDQADRLAVLDAATGEVRAVHADAWGGVGYTSDNVADGVRRWQSLFALGRDTAVTWSEDGSAVTGWDVETSQTRWRHTLPENCTMAARTDTEAAPVMLRDVVAVAAFCGQDLDDALRHRRDPIELQVVMLGLDPLTGSEVWRHQSMAKVDLRRVTVHAAVDAQAVAVIWRGKNLLEDYRLVLAHADGHVLNNDHAALDGWDLRSAPFTGEGWLRYPRSEALSDYGWEPFQRGEPQTASVSLDGLPRKYFHPRMNLPLTRALVTTRPELSGSGDVALITPWGTRDTQRFPLGFASPGGQVSLFPAPGAVVAVSTRDTMVVGLN</sequence>
<dbReference type="PANTHER" id="PTHR34512:SF30">
    <property type="entry name" value="OUTER MEMBRANE PROTEIN ASSEMBLY FACTOR BAMB"/>
    <property type="match status" value="1"/>
</dbReference>
<feature type="transmembrane region" description="Helical" evidence="1">
    <location>
        <begin position="159"/>
        <end position="186"/>
    </location>
</feature>
<feature type="transmembrane region" description="Helical" evidence="1">
    <location>
        <begin position="122"/>
        <end position="147"/>
    </location>
</feature>
<protein>
    <submittedName>
        <fullName evidence="3">Outer membrane protein assembly factor BamB</fullName>
    </submittedName>
</protein>
<feature type="transmembrane region" description="Helical" evidence="1">
    <location>
        <begin position="96"/>
        <end position="116"/>
    </location>
</feature>
<evidence type="ECO:0000259" key="2">
    <source>
        <dbReference type="Pfam" id="PF13360"/>
    </source>
</evidence>
<comment type="caution">
    <text evidence="3">The sequence shown here is derived from an EMBL/GenBank/DDBJ whole genome shotgun (WGS) entry which is preliminary data.</text>
</comment>
<keyword evidence="1" id="KW-0812">Transmembrane</keyword>
<dbReference type="Proteomes" id="UP000565579">
    <property type="component" value="Unassembled WGS sequence"/>
</dbReference>
<dbReference type="SUPFAM" id="SSF50998">
    <property type="entry name" value="Quinoprotein alcohol dehydrogenase-like"/>
    <property type="match status" value="1"/>
</dbReference>
<evidence type="ECO:0000313" key="4">
    <source>
        <dbReference type="Proteomes" id="UP000565579"/>
    </source>
</evidence>
<dbReference type="RefSeq" id="WP_185101683.1">
    <property type="nucleotide sequence ID" value="NZ_BAAAXY010000070.1"/>
</dbReference>
<dbReference type="Gene3D" id="2.130.10.10">
    <property type="entry name" value="YVTN repeat-like/Quinoprotein amine dehydrogenase"/>
    <property type="match status" value="1"/>
</dbReference>
<dbReference type="InterPro" id="IPR011047">
    <property type="entry name" value="Quinoprotein_ADH-like_sf"/>
</dbReference>
<feature type="transmembrane region" description="Helical" evidence="1">
    <location>
        <begin position="12"/>
        <end position="30"/>
    </location>
</feature>
<dbReference type="EMBL" id="JACHMI010000001">
    <property type="protein sequence ID" value="MBB6546956.1"/>
    <property type="molecule type" value="Genomic_DNA"/>
</dbReference>
<dbReference type="InterPro" id="IPR002372">
    <property type="entry name" value="PQQ_rpt_dom"/>
</dbReference>
<evidence type="ECO:0000256" key="1">
    <source>
        <dbReference type="SAM" id="Phobius"/>
    </source>
</evidence>
<feature type="transmembrane region" description="Helical" evidence="1">
    <location>
        <begin position="42"/>
        <end position="60"/>
    </location>
</feature>
<proteinExistence type="predicted"/>